<proteinExistence type="predicted"/>
<reference evidence="3" key="1">
    <citation type="submission" date="2022-02" db="EMBL/GenBank/DDBJ databases">
        <title>Corynebacterium sp. from urogenital microbiome.</title>
        <authorList>
            <person name="Cappelli E.A."/>
            <person name="Ribeiro T.G."/>
            <person name="Peixe L."/>
        </authorList>
    </citation>
    <scope>NUCLEOTIDE SEQUENCE</scope>
    <source>
        <strain evidence="3">C21Ua_68</strain>
    </source>
</reference>
<reference evidence="4 6" key="2">
    <citation type="submission" date="2024-01" db="EMBL/GenBank/DDBJ databases">
        <title>Description of two novel Corynebacterium species isolated from human nasal passages and skin.</title>
        <authorList>
            <person name="Popowitch E."/>
            <person name="Tran T.H."/>
            <person name="Escapa I.F."/>
            <person name="Bhatt E."/>
            <person name="Sozat A.K."/>
            <person name="Roberts A.Q."/>
            <person name="Segre J.A."/>
            <person name="Kong H."/>
            <person name="Conlan S."/>
            <person name="Lemon K.P."/>
            <person name="Kelly M.S."/>
        </authorList>
    </citation>
    <scope>NUCLEOTIDE SEQUENCE [LARGE SCALE GENOMIC DNA]</scope>
    <source>
        <strain evidence="4 6">KPL2619</strain>
    </source>
</reference>
<evidence type="ECO:0000256" key="1">
    <source>
        <dbReference type="SAM" id="MobiDB-lite"/>
    </source>
</evidence>
<dbReference type="RefSeq" id="WP_238799446.1">
    <property type="nucleotide sequence ID" value="NZ_JAKMUZ010000005.1"/>
</dbReference>
<dbReference type="AlphaFoldDB" id="A0A9X3LZ75"/>
<evidence type="ECO:0000313" key="5">
    <source>
        <dbReference type="Proteomes" id="UP001146439"/>
    </source>
</evidence>
<organism evidence="3 5">
    <name type="scientific">Corynebacterium yonathiae</name>
    <dbReference type="NCBI Taxonomy" id="2913504"/>
    <lineage>
        <taxon>Bacteria</taxon>
        <taxon>Bacillati</taxon>
        <taxon>Actinomycetota</taxon>
        <taxon>Actinomycetes</taxon>
        <taxon>Mycobacteriales</taxon>
        <taxon>Corynebacteriaceae</taxon>
        <taxon>Corynebacterium</taxon>
    </lineage>
</organism>
<feature type="compositionally biased region" description="Polar residues" evidence="1">
    <location>
        <begin position="1"/>
        <end position="15"/>
    </location>
</feature>
<dbReference type="EMBL" id="JBBMGJ010000001">
    <property type="protein sequence ID" value="MEK0144626.1"/>
    <property type="molecule type" value="Genomic_DNA"/>
</dbReference>
<sequence>MSMQQRPNNPIAQRKQQVRKHSRNVVVCVAGGLGVGAVLGVLSAASFWAWMLVGAIVAVVGGGYNWFKIQKIVNENHNQY</sequence>
<evidence type="ECO:0000313" key="6">
    <source>
        <dbReference type="Proteomes" id="UP001371299"/>
    </source>
</evidence>
<dbReference type="EMBL" id="JAKMUZ010000005">
    <property type="protein sequence ID" value="MCZ9295628.1"/>
    <property type="molecule type" value="Genomic_DNA"/>
</dbReference>
<protein>
    <submittedName>
        <fullName evidence="3">Uncharacterized protein</fullName>
    </submittedName>
</protein>
<dbReference type="Proteomes" id="UP001371299">
    <property type="component" value="Unassembled WGS sequence"/>
</dbReference>
<keyword evidence="2" id="KW-0812">Transmembrane</keyword>
<evidence type="ECO:0000256" key="2">
    <source>
        <dbReference type="SAM" id="Phobius"/>
    </source>
</evidence>
<feature type="transmembrane region" description="Helical" evidence="2">
    <location>
        <begin position="21"/>
        <end position="41"/>
    </location>
</feature>
<keyword evidence="2" id="KW-0472">Membrane</keyword>
<evidence type="ECO:0000313" key="4">
    <source>
        <dbReference type="EMBL" id="MEK0144626.1"/>
    </source>
</evidence>
<keyword evidence="6" id="KW-1185">Reference proteome</keyword>
<gene>
    <name evidence="3" type="ORF">L8V22_03495</name>
    <name evidence="4" type="ORF">WMQ01_00830</name>
</gene>
<feature type="region of interest" description="Disordered" evidence="1">
    <location>
        <begin position="1"/>
        <end position="21"/>
    </location>
</feature>
<feature type="transmembrane region" description="Helical" evidence="2">
    <location>
        <begin position="47"/>
        <end position="67"/>
    </location>
</feature>
<name>A0A9X3LZ75_9CORY</name>
<dbReference type="Proteomes" id="UP001146439">
    <property type="component" value="Unassembled WGS sequence"/>
</dbReference>
<accession>A0A9X3LZ75</accession>
<keyword evidence="2" id="KW-1133">Transmembrane helix</keyword>
<evidence type="ECO:0000313" key="3">
    <source>
        <dbReference type="EMBL" id="MCZ9295628.1"/>
    </source>
</evidence>
<comment type="caution">
    <text evidence="3">The sequence shown here is derived from an EMBL/GenBank/DDBJ whole genome shotgun (WGS) entry which is preliminary data.</text>
</comment>